<dbReference type="GeneID" id="5031981"/>
<evidence type="ECO:0000256" key="2">
    <source>
        <dbReference type="ARBA" id="ARBA00022840"/>
    </source>
</evidence>
<dbReference type="GO" id="GO:0005524">
    <property type="term" value="F:ATP binding"/>
    <property type="evidence" value="ECO:0007669"/>
    <property type="project" value="UniProtKB-UniRule"/>
</dbReference>
<dbReference type="InterPro" id="IPR000719">
    <property type="entry name" value="Prot_kinase_dom"/>
</dbReference>
<accession>A0D6Y2</accession>
<evidence type="ECO:0000313" key="5">
    <source>
        <dbReference type="EMBL" id="CAK78799.1"/>
    </source>
</evidence>
<dbReference type="Pfam" id="PF00069">
    <property type="entry name" value="Pkinase"/>
    <property type="match status" value="1"/>
</dbReference>
<feature type="domain" description="Protein kinase" evidence="4">
    <location>
        <begin position="118"/>
        <end position="385"/>
    </location>
</feature>
<dbReference type="InterPro" id="IPR011009">
    <property type="entry name" value="Kinase-like_dom_sf"/>
</dbReference>
<dbReference type="PROSITE" id="PS00108">
    <property type="entry name" value="PROTEIN_KINASE_ST"/>
    <property type="match status" value="1"/>
</dbReference>
<dbReference type="OMA" id="RHCHIDL"/>
<evidence type="ECO:0000313" key="6">
    <source>
        <dbReference type="Proteomes" id="UP000000600"/>
    </source>
</evidence>
<evidence type="ECO:0000256" key="3">
    <source>
        <dbReference type="PROSITE-ProRule" id="PRU10141"/>
    </source>
</evidence>
<dbReference type="RefSeq" id="XP_001446196.1">
    <property type="nucleotide sequence ID" value="XM_001446159.1"/>
</dbReference>
<evidence type="ECO:0000259" key="4">
    <source>
        <dbReference type="PROSITE" id="PS50011"/>
    </source>
</evidence>
<dbReference type="GO" id="GO:0004674">
    <property type="term" value="F:protein serine/threonine kinase activity"/>
    <property type="evidence" value="ECO:0000318"/>
    <property type="project" value="GO_Central"/>
</dbReference>
<dbReference type="eggNOG" id="KOG0032">
    <property type="taxonomic scope" value="Eukaryota"/>
</dbReference>
<keyword evidence="1 3" id="KW-0547">Nucleotide-binding</keyword>
<protein>
    <recommendedName>
        <fullName evidence="4">Protein kinase domain-containing protein</fullName>
    </recommendedName>
</protein>
<dbReference type="PANTHER" id="PTHR44167:SF18">
    <property type="entry name" value="PROTEIN KINASE DOMAIN-CONTAINING PROTEIN"/>
    <property type="match status" value="1"/>
</dbReference>
<dbReference type="SMART" id="SM00220">
    <property type="entry name" value="S_TKc"/>
    <property type="match status" value="1"/>
</dbReference>
<dbReference type="AlphaFoldDB" id="A0D6Y2"/>
<dbReference type="Gene3D" id="1.10.510.10">
    <property type="entry name" value="Transferase(Phosphotransferase) domain 1"/>
    <property type="match status" value="1"/>
</dbReference>
<reference evidence="5 6" key="1">
    <citation type="journal article" date="2006" name="Nature">
        <title>Global trends of whole-genome duplications revealed by the ciliate Paramecium tetraurelia.</title>
        <authorList>
            <consortium name="Genoscope"/>
            <person name="Aury J.-M."/>
            <person name="Jaillon O."/>
            <person name="Duret L."/>
            <person name="Noel B."/>
            <person name="Jubin C."/>
            <person name="Porcel B.M."/>
            <person name="Segurens B."/>
            <person name="Daubin V."/>
            <person name="Anthouard V."/>
            <person name="Aiach N."/>
            <person name="Arnaiz O."/>
            <person name="Billaut A."/>
            <person name="Beisson J."/>
            <person name="Blanc I."/>
            <person name="Bouhouche K."/>
            <person name="Camara F."/>
            <person name="Duharcourt S."/>
            <person name="Guigo R."/>
            <person name="Gogendeau D."/>
            <person name="Katinka M."/>
            <person name="Keller A.-M."/>
            <person name="Kissmehl R."/>
            <person name="Klotz C."/>
            <person name="Koll F."/>
            <person name="Le Moue A."/>
            <person name="Lepere C."/>
            <person name="Malinsky S."/>
            <person name="Nowacki M."/>
            <person name="Nowak J.K."/>
            <person name="Plattner H."/>
            <person name="Poulain J."/>
            <person name="Ruiz F."/>
            <person name="Serrano V."/>
            <person name="Zagulski M."/>
            <person name="Dessen P."/>
            <person name="Betermier M."/>
            <person name="Weissenbach J."/>
            <person name="Scarpelli C."/>
            <person name="Schachter V."/>
            <person name="Sperling L."/>
            <person name="Meyer E."/>
            <person name="Cohen J."/>
            <person name="Wincker P."/>
        </authorList>
    </citation>
    <scope>NUCLEOTIDE SEQUENCE [LARGE SCALE GENOMIC DNA]</scope>
    <source>
        <strain evidence="5 6">Stock d4-2</strain>
    </source>
</reference>
<name>A0D6Y2_PARTE</name>
<dbReference type="KEGG" id="ptm:GSPATT00001840001"/>
<dbReference type="EMBL" id="CT868318">
    <property type="protein sequence ID" value="CAK78799.1"/>
    <property type="molecule type" value="Genomic_DNA"/>
</dbReference>
<evidence type="ECO:0000256" key="1">
    <source>
        <dbReference type="ARBA" id="ARBA00022741"/>
    </source>
</evidence>
<dbReference type="OrthoDB" id="63989at2759"/>
<dbReference type="FunFam" id="1.10.510.10:FF:000945">
    <property type="entry name" value="Uncharacterized protein"/>
    <property type="match status" value="1"/>
</dbReference>
<dbReference type="InParanoid" id="A0D6Y2"/>
<gene>
    <name evidence="5" type="ORF">GSPATT00001840001</name>
</gene>
<dbReference type="Proteomes" id="UP000000600">
    <property type="component" value="Unassembled WGS sequence"/>
</dbReference>
<organism evidence="5 6">
    <name type="scientific">Paramecium tetraurelia</name>
    <dbReference type="NCBI Taxonomy" id="5888"/>
    <lineage>
        <taxon>Eukaryota</taxon>
        <taxon>Sar</taxon>
        <taxon>Alveolata</taxon>
        <taxon>Ciliophora</taxon>
        <taxon>Intramacronucleata</taxon>
        <taxon>Oligohymenophorea</taxon>
        <taxon>Peniculida</taxon>
        <taxon>Parameciidae</taxon>
        <taxon>Paramecium</taxon>
    </lineage>
</organism>
<feature type="binding site" evidence="3">
    <location>
        <position position="147"/>
    </location>
    <ligand>
        <name>ATP</name>
        <dbReference type="ChEBI" id="CHEBI:30616"/>
    </ligand>
</feature>
<dbReference type="PANTHER" id="PTHR44167">
    <property type="entry name" value="OVARIAN-SPECIFIC SERINE/THREONINE-PROTEIN KINASE LOK-RELATED"/>
    <property type="match status" value="1"/>
</dbReference>
<keyword evidence="2 3" id="KW-0067">ATP-binding</keyword>
<dbReference type="HOGENOM" id="CLU_000288_177_2_1"/>
<dbReference type="PROSITE" id="PS00107">
    <property type="entry name" value="PROTEIN_KINASE_ATP"/>
    <property type="match status" value="1"/>
</dbReference>
<dbReference type="SUPFAM" id="SSF56112">
    <property type="entry name" value="Protein kinase-like (PK-like)"/>
    <property type="match status" value="1"/>
</dbReference>
<proteinExistence type="predicted"/>
<sequence length="502" mass="57277">MDSIDYGDAKFKFLGIRKHFFKDVAYHITVFDEIVIMGIVEIVNQNQTADCQNPKYRIKLTLDTKINWEISKNKQTLECFEFPYQNKKKVVHAQAKDLQRFKELLAGKVLFEGIGDLFQPLFQVGKGSSAKVYSARNVLDKEVYAVKAIEKSFLKLSENGNGMQAFQSEIQVLRTLSQYEHNFLVLSEIYEGDSTFYVVTSYLEGLSLSGELEKAKVLPIQSIKTIMKKLLTNLKVLHSHRIIHRDLKPDNLMFARKNDYSSLVLVDFGLATSELLDKYLFPKCGTPGYVAPEVLSTRSDSKYNCKVDIFSAGCIFYKLLTGRSLFLGQNFDEVLRSNRHCHIDLDIPLDGIHITDQSLDLLKKMLNKNAKNRVTAIQALQHPFIDSNSEQSTQAIQTTGQQVIKNAIYQLNLAELESKYNSQNDIGEEQNQKINDLKRYSFITEVQQQQMSMSAKRMSGQFSGTFYQKDPLSAVRTLKLYTETSQPIKNSSHYSQNSASQF</sequence>
<dbReference type="PROSITE" id="PS50011">
    <property type="entry name" value="PROTEIN_KINASE_DOM"/>
    <property type="match status" value="1"/>
</dbReference>
<dbReference type="InterPro" id="IPR017441">
    <property type="entry name" value="Protein_kinase_ATP_BS"/>
</dbReference>
<keyword evidence="6" id="KW-1185">Reference proteome</keyword>
<dbReference type="InterPro" id="IPR008271">
    <property type="entry name" value="Ser/Thr_kinase_AS"/>
</dbReference>
<dbReference type="GO" id="GO:0007165">
    <property type="term" value="P:signal transduction"/>
    <property type="evidence" value="ECO:0000318"/>
    <property type="project" value="GO_Central"/>
</dbReference>